<evidence type="ECO:0000313" key="1">
    <source>
        <dbReference type="EMBL" id="KAJ9651461.1"/>
    </source>
</evidence>
<organism evidence="1 2">
    <name type="scientific">Neophaeococcomyces mojaviensis</name>
    <dbReference type="NCBI Taxonomy" id="3383035"/>
    <lineage>
        <taxon>Eukaryota</taxon>
        <taxon>Fungi</taxon>
        <taxon>Dikarya</taxon>
        <taxon>Ascomycota</taxon>
        <taxon>Pezizomycotina</taxon>
        <taxon>Eurotiomycetes</taxon>
        <taxon>Chaetothyriomycetidae</taxon>
        <taxon>Chaetothyriales</taxon>
        <taxon>Chaetothyriales incertae sedis</taxon>
        <taxon>Neophaeococcomyces</taxon>
    </lineage>
</organism>
<proteinExistence type="predicted"/>
<comment type="caution">
    <text evidence="1">The sequence shown here is derived from an EMBL/GenBank/DDBJ whole genome shotgun (WGS) entry which is preliminary data.</text>
</comment>
<accession>A0ACC2ZV87</accession>
<dbReference type="Proteomes" id="UP001172386">
    <property type="component" value="Unassembled WGS sequence"/>
</dbReference>
<evidence type="ECO:0000313" key="2">
    <source>
        <dbReference type="Proteomes" id="UP001172386"/>
    </source>
</evidence>
<name>A0ACC2ZV87_9EURO</name>
<protein>
    <submittedName>
        <fullName evidence="1">Uncharacterized protein</fullName>
    </submittedName>
</protein>
<keyword evidence="2" id="KW-1185">Reference proteome</keyword>
<dbReference type="EMBL" id="JAPDRQ010000255">
    <property type="protein sequence ID" value="KAJ9651461.1"/>
    <property type="molecule type" value="Genomic_DNA"/>
</dbReference>
<sequence>MGISLVLMVLFYYPPDFRQLHGNERTRMEEIKRIDWVGMFLLVAGLVLFLLGISLGMYLPEARTILTKTGPGGAPLPWSSPRILGLVISGGITLILSSFWEVYSHTPNPLIPMHLFRDLRGFTVLFIISAVSGTVYLASAILWPSQVAAIYASSITSWQSKAWASTTIAFGIWGGIVVLGPLVSVFKNVRIQVIAMMAVSVSFLGALSSCNPSNFNQSAAFSFLATFPAGILEVMTGLLVQMDSNDADLGTCFSIIFLGRTGVGAVFTAVFVAILQNEIPKKLQEYVVPAALDAGLPNSSLTALFTALTAGTTSALEAVPGINSDILMSVSAATAEAYAAAYSYVYYAGVAVGLVGLIACCCIKDYDPYFTNHIPRQIYNGGKGDAGAVVYDKSRQDSSGTEKAEATQKEDSKRSTAEEHQSS</sequence>
<reference evidence="1" key="1">
    <citation type="submission" date="2022-10" db="EMBL/GenBank/DDBJ databases">
        <title>Culturing micro-colonial fungi from biological soil crusts in the Mojave desert and describing Neophaeococcomyces mojavensis, and introducing the new genera and species Taxawa tesnikishii.</title>
        <authorList>
            <person name="Kurbessoian T."/>
            <person name="Stajich J.E."/>
        </authorList>
    </citation>
    <scope>NUCLEOTIDE SEQUENCE</scope>
    <source>
        <strain evidence="1">JES_112</strain>
    </source>
</reference>
<gene>
    <name evidence="1" type="ORF">H2198_009255</name>
</gene>